<dbReference type="EMBL" id="JACHXD010000003">
    <property type="protein sequence ID" value="MBB3118410.1"/>
    <property type="molecule type" value="Genomic_DNA"/>
</dbReference>
<accession>A0A7W5B9M0</accession>
<name>A0A7W5B9M0_9BURK</name>
<gene>
    <name evidence="1" type="ORF">FHS03_001441</name>
</gene>
<dbReference type="Pfam" id="PF08907">
    <property type="entry name" value="DUF1853"/>
    <property type="match status" value="1"/>
</dbReference>
<keyword evidence="2" id="KW-1185">Reference proteome</keyword>
<organism evidence="1 2">
    <name type="scientific">Pseudoduganella violacea</name>
    <dbReference type="NCBI Taxonomy" id="1715466"/>
    <lineage>
        <taxon>Bacteria</taxon>
        <taxon>Pseudomonadati</taxon>
        <taxon>Pseudomonadota</taxon>
        <taxon>Betaproteobacteria</taxon>
        <taxon>Burkholderiales</taxon>
        <taxon>Oxalobacteraceae</taxon>
        <taxon>Telluria group</taxon>
        <taxon>Pseudoduganella</taxon>
    </lineage>
</organism>
<evidence type="ECO:0000313" key="2">
    <source>
        <dbReference type="Proteomes" id="UP000541535"/>
    </source>
</evidence>
<evidence type="ECO:0000313" key="1">
    <source>
        <dbReference type="EMBL" id="MBB3118410.1"/>
    </source>
</evidence>
<reference evidence="1 2" key="1">
    <citation type="submission" date="2020-08" db="EMBL/GenBank/DDBJ databases">
        <title>Genomic Encyclopedia of Type Strains, Phase III (KMG-III): the genomes of soil and plant-associated and newly described type strains.</title>
        <authorList>
            <person name="Whitman W."/>
        </authorList>
    </citation>
    <scope>NUCLEOTIDE SEQUENCE [LARGE SCALE GENOMIC DNA]</scope>
    <source>
        <strain evidence="1 2">CECT 8897</strain>
    </source>
</reference>
<dbReference type="InterPro" id="IPR015003">
    <property type="entry name" value="DUF1853"/>
</dbReference>
<comment type="caution">
    <text evidence="1">The sequence shown here is derived from an EMBL/GenBank/DDBJ whole genome shotgun (WGS) entry which is preliminary data.</text>
</comment>
<evidence type="ECO:0008006" key="3">
    <source>
        <dbReference type="Google" id="ProtNLM"/>
    </source>
</evidence>
<dbReference type="AlphaFoldDB" id="A0A7W5B9M0"/>
<proteinExistence type="predicted"/>
<dbReference type="Proteomes" id="UP000541535">
    <property type="component" value="Unassembled WGS sequence"/>
</dbReference>
<sequence>MLDDSDSANPLSYQARFHRAWGHLTRPAVRALAWLLDSPDLLDPASPHWQDRIATLGTPSAATATWLAALDADPAPLEAALGNKFYSRLGLYAEKLMAFYFEQHGVLQAHGLQVRTARNETVGEFDFLLRQRGELVHIEFATKFYLLDGQPDPGNFNRLVGPNLADTLGLKMRKIFAQQLQLAWHPAAQAMLAQPVDKAQALIKGWLFYPQQNPPVFEGVSPGHCRGHWRTLEEFGAAQGERFVVMPRLQWLAPLKATAAPVNGEPAPTPPAQERAALQALLREKFAQDPSPVMVATVREEAGWLLETERAFIVPDDWRERAAARRSAGDLPS</sequence>
<protein>
    <recommendedName>
        <fullName evidence="3">DUF1853 family protein</fullName>
    </recommendedName>
</protein>
<dbReference type="RefSeq" id="WP_183440329.1">
    <property type="nucleotide sequence ID" value="NZ_JACHXD010000003.1"/>
</dbReference>